<evidence type="ECO:0000313" key="7">
    <source>
        <dbReference type="Proteomes" id="UP000054304"/>
    </source>
</evidence>
<protein>
    <submittedName>
        <fullName evidence="6">LALA0S02e05820g1_1</fullName>
    </submittedName>
</protein>
<dbReference type="GO" id="GO:0016020">
    <property type="term" value="C:membrane"/>
    <property type="evidence" value="ECO:0007669"/>
    <property type="project" value="UniProtKB-SubCell"/>
</dbReference>
<evidence type="ECO:0000256" key="1">
    <source>
        <dbReference type="ARBA" id="ARBA00004141"/>
    </source>
</evidence>
<keyword evidence="2" id="KW-0812">Transmembrane</keyword>
<dbReference type="Pfam" id="PF00324">
    <property type="entry name" value="AA_permease"/>
    <property type="match status" value="1"/>
</dbReference>
<dbReference type="RefSeq" id="XP_022627296.1">
    <property type="nucleotide sequence ID" value="XM_022773806.1"/>
</dbReference>
<comment type="subcellular location">
    <subcellularLocation>
        <location evidence="1">Membrane</location>
        <topology evidence="1">Multi-pass membrane protein</topology>
    </subcellularLocation>
</comment>
<dbReference type="GO" id="GO:0055085">
    <property type="term" value="P:transmembrane transport"/>
    <property type="evidence" value="ECO:0007669"/>
    <property type="project" value="InterPro"/>
</dbReference>
<dbReference type="EMBL" id="LN736361">
    <property type="protein sequence ID" value="CEP61059.1"/>
    <property type="molecule type" value="Genomic_DNA"/>
</dbReference>
<organism evidence="6 7">
    <name type="scientific">Lachancea lanzarotensis</name>
    <dbReference type="NCBI Taxonomy" id="1245769"/>
    <lineage>
        <taxon>Eukaryota</taxon>
        <taxon>Fungi</taxon>
        <taxon>Dikarya</taxon>
        <taxon>Ascomycota</taxon>
        <taxon>Saccharomycotina</taxon>
        <taxon>Saccharomycetes</taxon>
        <taxon>Saccharomycetales</taxon>
        <taxon>Saccharomycetaceae</taxon>
        <taxon>Lachancea</taxon>
    </lineage>
</organism>
<keyword evidence="7" id="KW-1185">Reference proteome</keyword>
<proteinExistence type="predicted"/>
<evidence type="ECO:0000256" key="3">
    <source>
        <dbReference type="ARBA" id="ARBA00022989"/>
    </source>
</evidence>
<evidence type="ECO:0000256" key="4">
    <source>
        <dbReference type="ARBA" id="ARBA00023136"/>
    </source>
</evidence>
<dbReference type="AlphaFoldDB" id="A0A0C7MML0"/>
<dbReference type="GeneID" id="34684473"/>
<feature type="domain" description="Amino acid permease/ SLC12A" evidence="5">
    <location>
        <begin position="13"/>
        <end position="89"/>
    </location>
</feature>
<name>A0A0C7MML0_9SACH</name>
<accession>A0A0C7MML0</accession>
<keyword evidence="3" id="KW-1133">Transmembrane helix</keyword>
<reference evidence="6 7" key="1">
    <citation type="submission" date="2014-12" db="EMBL/GenBank/DDBJ databases">
        <authorList>
            <person name="Neuveglise Cecile"/>
        </authorList>
    </citation>
    <scope>NUCLEOTIDE SEQUENCE [LARGE SCALE GENOMIC DNA]</scope>
    <source>
        <strain evidence="6 7">CBS 12615</strain>
    </source>
</reference>
<gene>
    <name evidence="6" type="ORF">LALA0_S02e05820g</name>
</gene>
<dbReference type="Proteomes" id="UP000054304">
    <property type="component" value="Unassembled WGS sequence"/>
</dbReference>
<dbReference type="InterPro" id="IPR004841">
    <property type="entry name" value="AA-permease/SLC12A_dom"/>
</dbReference>
<evidence type="ECO:0000256" key="2">
    <source>
        <dbReference type="ARBA" id="ARBA00022692"/>
    </source>
</evidence>
<dbReference type="HOGENOM" id="CLU_2306635_0_0_1"/>
<sequence>MFWSFDRTSKPRHIQLIALGSMLDIKRFAGQSFALHKYRPAGMSTLCLLMSLIMVCLAEMVCHLPDSSTGTVGSVSKLLTRYVDPSLRFANRSVEAERET</sequence>
<evidence type="ECO:0000259" key="5">
    <source>
        <dbReference type="Pfam" id="PF00324"/>
    </source>
</evidence>
<evidence type="ECO:0000313" key="6">
    <source>
        <dbReference type="EMBL" id="CEP61059.1"/>
    </source>
</evidence>
<keyword evidence="4" id="KW-0472">Membrane</keyword>